<organism evidence="1 2">
    <name type="scientific">Pseudomonas fluorescens</name>
    <dbReference type="NCBI Taxonomy" id="294"/>
    <lineage>
        <taxon>Bacteria</taxon>
        <taxon>Pseudomonadati</taxon>
        <taxon>Pseudomonadota</taxon>
        <taxon>Gammaproteobacteria</taxon>
        <taxon>Pseudomonadales</taxon>
        <taxon>Pseudomonadaceae</taxon>
        <taxon>Pseudomonas</taxon>
    </lineage>
</organism>
<protein>
    <submittedName>
        <fullName evidence="1">Uncharacterized protein</fullName>
    </submittedName>
</protein>
<name>A0A5E6Q517_PSEFL</name>
<gene>
    <name evidence="1" type="ORF">PS645_00748</name>
</gene>
<sequence>MNVIFIDVRQFEVDHVWQLVDVETACGNVGGDQNAHFARLEVGQRFGTCVLALVAMDGDGGEAVFVQVLGQTVGAVLGAGEHQHLFPGARSDQMRQQRPLVVRRQTEDTLFDALDRGIRRRDFDAFRVVQQLAGEVSDVFGEGRREQQVLTFARQAGKDLLHVMDKTHVEHAVGFVQHEYFHMGQVDAALAGEVEQTAGAGHQHVNAAGHGLNLWVHANAAEDAGTDELQVTGINLEALVYLSREFASRGQDQYARLARAVALGFVRVTVGEQPFQNRKGEAAGFTSTCLSRDHQVATLQHGGNGPLLHRSRLGIARRLDGTD</sequence>
<evidence type="ECO:0000313" key="1">
    <source>
        <dbReference type="EMBL" id="VVM50971.1"/>
    </source>
</evidence>
<dbReference type="AlphaFoldDB" id="A0A5E6Q517"/>
<proteinExistence type="predicted"/>
<dbReference type="EMBL" id="CABVGX010000004">
    <property type="protein sequence ID" value="VVM50971.1"/>
    <property type="molecule type" value="Genomic_DNA"/>
</dbReference>
<evidence type="ECO:0000313" key="2">
    <source>
        <dbReference type="Proteomes" id="UP000325607"/>
    </source>
</evidence>
<reference evidence="1 2" key="1">
    <citation type="submission" date="2019-09" db="EMBL/GenBank/DDBJ databases">
        <authorList>
            <person name="Chandra G."/>
            <person name="Truman W A."/>
        </authorList>
    </citation>
    <scope>NUCLEOTIDE SEQUENCE [LARGE SCALE GENOMIC DNA]</scope>
    <source>
        <strain evidence="1">PS645</strain>
    </source>
</reference>
<dbReference type="AntiFam" id="ANF00149">
    <property type="entry name" value="Shadow ORF (opposite cshA)"/>
</dbReference>
<accession>A0A5E6Q517</accession>
<dbReference type="Proteomes" id="UP000325607">
    <property type="component" value="Unassembled WGS sequence"/>
</dbReference>